<accession>A0A8S1IZK0</accession>
<dbReference type="EMBL" id="CAJHUC010000973">
    <property type="protein sequence ID" value="CAD7699223.1"/>
    <property type="molecule type" value="Genomic_DNA"/>
</dbReference>
<evidence type="ECO:0000256" key="4">
    <source>
        <dbReference type="ARBA" id="ARBA00022927"/>
    </source>
</evidence>
<keyword evidence="10" id="KW-1185">Reference proteome</keyword>
<evidence type="ECO:0000256" key="7">
    <source>
        <dbReference type="ARBA" id="ARBA00023242"/>
    </source>
</evidence>
<evidence type="ECO:0000256" key="8">
    <source>
        <dbReference type="SAM" id="MobiDB-lite"/>
    </source>
</evidence>
<dbReference type="GO" id="GO:0000055">
    <property type="term" value="P:ribosomal large subunit export from nucleus"/>
    <property type="evidence" value="ECO:0007669"/>
    <property type="project" value="InterPro"/>
</dbReference>
<keyword evidence="6" id="KW-0906">Nuclear pore complex</keyword>
<keyword evidence="3" id="KW-0509">mRNA transport</keyword>
<evidence type="ECO:0000256" key="5">
    <source>
        <dbReference type="ARBA" id="ARBA00023010"/>
    </source>
</evidence>
<proteinExistence type="predicted"/>
<protein>
    <submittedName>
        <fullName evidence="9">Uncharacterized protein</fullName>
    </submittedName>
</protein>
<dbReference type="GO" id="GO:0005643">
    <property type="term" value="C:nuclear pore"/>
    <property type="evidence" value="ECO:0007669"/>
    <property type="project" value="UniProtKB-SubCell"/>
</dbReference>
<dbReference type="Proteomes" id="UP000708148">
    <property type="component" value="Unassembled WGS sequence"/>
</dbReference>
<keyword evidence="4" id="KW-0653">Protein transport</keyword>
<dbReference type="PANTHER" id="PTHR13257:SF0">
    <property type="entry name" value="NUCLEAR PORE COMPLEX PROTEIN NUP88"/>
    <property type="match status" value="1"/>
</dbReference>
<organism evidence="9 10">
    <name type="scientific">Ostreobium quekettii</name>
    <dbReference type="NCBI Taxonomy" id="121088"/>
    <lineage>
        <taxon>Eukaryota</taxon>
        <taxon>Viridiplantae</taxon>
        <taxon>Chlorophyta</taxon>
        <taxon>core chlorophytes</taxon>
        <taxon>Ulvophyceae</taxon>
        <taxon>TCBD clade</taxon>
        <taxon>Bryopsidales</taxon>
        <taxon>Ostreobineae</taxon>
        <taxon>Ostreobiaceae</taxon>
        <taxon>Ostreobium</taxon>
    </lineage>
</organism>
<feature type="compositionally biased region" description="Low complexity" evidence="8">
    <location>
        <begin position="488"/>
        <end position="499"/>
    </location>
</feature>
<dbReference type="GO" id="GO:0000056">
    <property type="term" value="P:ribosomal small subunit export from nucleus"/>
    <property type="evidence" value="ECO:0007669"/>
    <property type="project" value="InterPro"/>
</dbReference>
<evidence type="ECO:0000256" key="1">
    <source>
        <dbReference type="ARBA" id="ARBA00004567"/>
    </source>
</evidence>
<evidence type="ECO:0000313" key="9">
    <source>
        <dbReference type="EMBL" id="CAD7699223.1"/>
    </source>
</evidence>
<name>A0A8S1IZK0_9CHLO</name>
<evidence type="ECO:0000256" key="3">
    <source>
        <dbReference type="ARBA" id="ARBA00022816"/>
    </source>
</evidence>
<sequence length="660" mass="69816">MIDWKDVAVDVGQDAAGNAFAVTAGGLVLAFGGDRLHRVRHLRRGELESFPRARTILPEPPVGFRVQGISVGPAGGLAVLFGAQGDRPWLGVLDMRGGRRARDARSGRPVEVCRFAPCSKGCIVGRAGVEVAQVAWFPGASDAAFAALGSNNKWAVYDAAKPTSPGEVHDLEMAREGPFGVRTSGRCVAFALGPVQGDPWAWCSAFFLRQDGAVFAMCPVAAPGQAISSPHRRRLASSAAEIGELDARIGKWVKEAIPPADGPSRAARLPGWWRGFPALQGPMNEGEASIASEPGVGEASGIWAHSADGAVVVVTSTCGGVIFAHLLVGDLRPVLGGTGRSSGMAPCPQVEPEGGIHLRLLDAVVVRDGPVERTRLVAEGRHARKVALVSASRVDLVVLPWMLELGRLLMEEGRWPDGELPMLMPPEMLRVRGDALGGPPILGCLSCGVGLLVAGVSGRTLVCAAASPLDSHPIDDVLLESEMGTLPGMRSGRSSASSGRQERLANPQRASVTPSSETGAMPENVIEEIEKGVQACQGAGERVQALQDVGWAKMSNLEDRLGLLEAFLSVVAAQPPRKDQALLKEIQTHRGACGQLEKKLTSIMDVIESCNGSPLVRQLEGANLSEMCWSEQRSAKLCIKENSEIVKKLADRLSRFQAMV</sequence>
<feature type="compositionally biased region" description="Polar residues" evidence="8">
    <location>
        <begin position="508"/>
        <end position="518"/>
    </location>
</feature>
<dbReference type="GO" id="GO:0006406">
    <property type="term" value="P:mRNA export from nucleus"/>
    <property type="evidence" value="ECO:0007669"/>
    <property type="project" value="TreeGrafter"/>
</dbReference>
<feature type="region of interest" description="Disordered" evidence="8">
    <location>
        <begin position="485"/>
        <end position="520"/>
    </location>
</feature>
<gene>
    <name evidence="9" type="ORF">OSTQU699_LOCUS4582</name>
</gene>
<keyword evidence="5" id="KW-0811">Translocation</keyword>
<comment type="caution">
    <text evidence="9">The sequence shown here is derived from an EMBL/GenBank/DDBJ whole genome shotgun (WGS) entry which is preliminary data.</text>
</comment>
<evidence type="ECO:0000313" key="10">
    <source>
        <dbReference type="Proteomes" id="UP000708148"/>
    </source>
</evidence>
<comment type="subcellular location">
    <subcellularLocation>
        <location evidence="1">Nucleus</location>
        <location evidence="1">Nuclear pore complex</location>
    </subcellularLocation>
</comment>
<dbReference type="GO" id="GO:0017056">
    <property type="term" value="F:structural constituent of nuclear pore"/>
    <property type="evidence" value="ECO:0007669"/>
    <property type="project" value="InterPro"/>
</dbReference>
<reference evidence="9" key="1">
    <citation type="submission" date="2020-12" db="EMBL/GenBank/DDBJ databases">
        <authorList>
            <person name="Iha C."/>
        </authorList>
    </citation>
    <scope>NUCLEOTIDE SEQUENCE</scope>
</reference>
<dbReference type="InterPro" id="IPR037700">
    <property type="entry name" value="NUP88/NUP82"/>
</dbReference>
<keyword evidence="2" id="KW-0813">Transport</keyword>
<keyword evidence="7" id="KW-0539">Nucleus</keyword>
<dbReference type="PANTHER" id="PTHR13257">
    <property type="entry name" value="NUCLEOPORIN NUP84-RELATED"/>
    <property type="match status" value="1"/>
</dbReference>
<dbReference type="GO" id="GO:0006606">
    <property type="term" value="P:protein import into nucleus"/>
    <property type="evidence" value="ECO:0007669"/>
    <property type="project" value="TreeGrafter"/>
</dbReference>
<dbReference type="AlphaFoldDB" id="A0A8S1IZK0"/>
<evidence type="ECO:0000256" key="2">
    <source>
        <dbReference type="ARBA" id="ARBA00022448"/>
    </source>
</evidence>
<evidence type="ECO:0000256" key="6">
    <source>
        <dbReference type="ARBA" id="ARBA00023132"/>
    </source>
</evidence>